<protein>
    <recommendedName>
        <fullName evidence="3">DUF3558 domain-containing protein</fullName>
    </recommendedName>
</protein>
<evidence type="ECO:0008006" key="3">
    <source>
        <dbReference type="Google" id="ProtNLM"/>
    </source>
</evidence>
<evidence type="ECO:0000313" key="2">
    <source>
        <dbReference type="Proteomes" id="UP001521150"/>
    </source>
</evidence>
<dbReference type="Proteomes" id="UP001521150">
    <property type="component" value="Unassembled WGS sequence"/>
</dbReference>
<proteinExistence type="predicted"/>
<evidence type="ECO:0000313" key="1">
    <source>
        <dbReference type="EMBL" id="MCE7006579.1"/>
    </source>
</evidence>
<reference evidence="1 2" key="1">
    <citation type="submission" date="2021-12" db="EMBL/GenBank/DDBJ databases">
        <title>Genome sequence of Kibdelosporangium philippinense ATCC 49844.</title>
        <authorList>
            <person name="Fedorov E.A."/>
            <person name="Omeragic M."/>
            <person name="Shalygina K.F."/>
            <person name="Maclea K.S."/>
        </authorList>
    </citation>
    <scope>NUCLEOTIDE SEQUENCE [LARGE SCALE GENOMIC DNA]</scope>
    <source>
        <strain evidence="1 2">ATCC 49844</strain>
    </source>
</reference>
<keyword evidence="2" id="KW-1185">Reference proteome</keyword>
<comment type="caution">
    <text evidence="1">The sequence shown here is derived from an EMBL/GenBank/DDBJ whole genome shotgun (WGS) entry which is preliminary data.</text>
</comment>
<name>A0ABS8ZGY1_9PSEU</name>
<sequence length="244" mass="26057">MPLCRLALLTTLSQRSSLLIGSLRSRTAMHVKRRPVLSHVRVIAPLLVAVLGLSACNSSTSGAPASGSGSGGVAQEATKDKVLFENDFEGLCSGAPQAGAAAYDKTQSGIHPVLGFSPLSTRSDASRLSKLDVPEGFTRQWKDGQNTLAEIQLVVCAKRTKDTVGKKCDGYKKDGKDTGQVLTLHNATFEVTLYAAKTGEQVATKTIDLKETECPLIAFGDQTDEYPDPKEAVLEFIQPYVKTS</sequence>
<dbReference type="EMBL" id="JAJVCN010000002">
    <property type="protein sequence ID" value="MCE7006579.1"/>
    <property type="molecule type" value="Genomic_DNA"/>
</dbReference>
<dbReference type="RefSeq" id="WP_233728038.1">
    <property type="nucleotide sequence ID" value="NZ_JAJVCN010000002.1"/>
</dbReference>
<accession>A0ABS8ZGY1</accession>
<gene>
    <name evidence="1" type="ORF">LWC34_27665</name>
</gene>
<organism evidence="1 2">
    <name type="scientific">Kibdelosporangium philippinense</name>
    <dbReference type="NCBI Taxonomy" id="211113"/>
    <lineage>
        <taxon>Bacteria</taxon>
        <taxon>Bacillati</taxon>
        <taxon>Actinomycetota</taxon>
        <taxon>Actinomycetes</taxon>
        <taxon>Pseudonocardiales</taxon>
        <taxon>Pseudonocardiaceae</taxon>
        <taxon>Kibdelosporangium</taxon>
    </lineage>
</organism>